<sequence>MAVIVLLIICFVVLVALFVISYKMLIKVRTEERAENVGKAPQRRLHPKLKELEREKQAQEQQEK</sequence>
<dbReference type="Proteomes" id="UP000064939">
    <property type="component" value="Chromosome"/>
</dbReference>
<dbReference type="STRING" id="1324350.AOY20_08335"/>
<keyword evidence="2" id="KW-0812">Transmembrane</keyword>
<keyword evidence="2" id="KW-0472">Membrane</keyword>
<evidence type="ECO:0000313" key="3">
    <source>
        <dbReference type="EMBL" id="ALH96699.1"/>
    </source>
</evidence>
<dbReference type="AlphaFoldDB" id="A0A0N7GY71"/>
<keyword evidence="2" id="KW-1133">Transmembrane helix</keyword>
<feature type="region of interest" description="Disordered" evidence="1">
    <location>
        <begin position="33"/>
        <end position="64"/>
    </location>
</feature>
<reference evidence="3 4" key="1">
    <citation type="journal article" date="2015" name="Int. J. Syst. Evol. Microbiol.">
        <title>Acinetobacter equi sp. nov. isolated from horse faeces.</title>
        <authorList>
            <person name="Poppel M.T."/>
            <person name="Skiebe E."/>
            <person name="Laue M."/>
            <person name="Bergmann H."/>
            <person name="Ebersberger I."/>
            <person name="Garn T."/>
            <person name="Fruth A."/>
            <person name="Baumgardt S."/>
            <person name="Busse H.J."/>
            <person name="Wilharm G."/>
        </authorList>
    </citation>
    <scope>NUCLEOTIDE SEQUENCE [LARGE SCALE GENOMIC DNA]</scope>
    <source>
        <strain evidence="3 4">114</strain>
    </source>
</reference>
<proteinExistence type="predicted"/>
<feature type="transmembrane region" description="Helical" evidence="2">
    <location>
        <begin position="6"/>
        <end position="25"/>
    </location>
</feature>
<name>A0A0N7GY71_9GAMM</name>
<gene>
    <name evidence="3" type="ORF">AOY20_08335</name>
</gene>
<evidence type="ECO:0000256" key="2">
    <source>
        <dbReference type="SAM" id="Phobius"/>
    </source>
</evidence>
<protein>
    <submittedName>
        <fullName evidence="3">Uncharacterized protein</fullName>
    </submittedName>
</protein>
<evidence type="ECO:0000256" key="1">
    <source>
        <dbReference type="SAM" id="MobiDB-lite"/>
    </source>
</evidence>
<dbReference type="KEGG" id="aei:AOY20_08335"/>
<dbReference type="EMBL" id="CP012808">
    <property type="protein sequence ID" value="ALH96699.1"/>
    <property type="molecule type" value="Genomic_DNA"/>
</dbReference>
<evidence type="ECO:0000313" key="4">
    <source>
        <dbReference type="Proteomes" id="UP000064939"/>
    </source>
</evidence>
<accession>A0A0N7GY71</accession>
<organism evidence="3 4">
    <name type="scientific">Acinetobacter equi</name>
    <dbReference type="NCBI Taxonomy" id="1324350"/>
    <lineage>
        <taxon>Bacteria</taxon>
        <taxon>Pseudomonadati</taxon>
        <taxon>Pseudomonadota</taxon>
        <taxon>Gammaproteobacteria</taxon>
        <taxon>Moraxellales</taxon>
        <taxon>Moraxellaceae</taxon>
        <taxon>Acinetobacter</taxon>
    </lineage>
</organism>
<keyword evidence="4" id="KW-1185">Reference proteome</keyword>
<feature type="compositionally biased region" description="Basic and acidic residues" evidence="1">
    <location>
        <begin position="48"/>
        <end position="64"/>
    </location>
</feature>